<dbReference type="SUPFAM" id="SSF89550">
    <property type="entry name" value="PHP domain-like"/>
    <property type="match status" value="1"/>
</dbReference>
<dbReference type="InterPro" id="IPR016195">
    <property type="entry name" value="Pol/histidinol_Pase-like"/>
</dbReference>
<name>A0A382UKP3_9ZZZZ</name>
<dbReference type="CDD" id="cd07434">
    <property type="entry name" value="PHP_PolIIIA_DnaE2"/>
    <property type="match status" value="1"/>
</dbReference>
<dbReference type="EMBL" id="UINC01144634">
    <property type="protein sequence ID" value="SVD34268.1"/>
    <property type="molecule type" value="Genomic_DNA"/>
</dbReference>
<dbReference type="SMART" id="SM00481">
    <property type="entry name" value="POLIIIAc"/>
    <property type="match status" value="1"/>
</dbReference>
<dbReference type="InterPro" id="IPR004805">
    <property type="entry name" value="DnaE2/DnaE/PolC"/>
</dbReference>
<accession>A0A382UKP3</accession>
<reference evidence="2" key="1">
    <citation type="submission" date="2018-05" db="EMBL/GenBank/DDBJ databases">
        <authorList>
            <person name="Lanie J.A."/>
            <person name="Ng W.-L."/>
            <person name="Kazmierczak K.M."/>
            <person name="Andrzejewski T.M."/>
            <person name="Davidsen T.M."/>
            <person name="Wayne K.J."/>
            <person name="Tettelin H."/>
            <person name="Glass J.I."/>
            <person name="Rusch D."/>
            <person name="Podicherti R."/>
            <person name="Tsui H.-C.T."/>
            <person name="Winkler M.E."/>
        </authorList>
    </citation>
    <scope>NUCLEOTIDE SEQUENCE</scope>
</reference>
<organism evidence="2">
    <name type="scientific">marine metagenome</name>
    <dbReference type="NCBI Taxonomy" id="408172"/>
    <lineage>
        <taxon>unclassified sequences</taxon>
        <taxon>metagenomes</taxon>
        <taxon>ecological metagenomes</taxon>
    </lineage>
</organism>
<feature type="domain" description="Polymerase/histidinol phosphatase N-terminal" evidence="1">
    <location>
        <begin position="5"/>
        <end position="72"/>
    </location>
</feature>
<sequence length="246" mass="27342">MNSYAEIQVTSNFTFSHGASHPHELVKTAASLDYHAIAITDHNSLAGVVRAHTAANEHNIKILVGARLDFIDCPSLLCLPTNRKAYGDLAALLTKGKRRTIKGQCKLYYSDLVKNNAEQILVALPPTIIDHAFLEHLKKISKDSPGNCYLAASHDYDGNDNHKIAQLAELSHLSDVPLVASNNVYYHVPKRRVIQDILTCIREKCTIEQAGFKLKANAERHIKSPHEMARLFSSYPEAIMHTIEIA</sequence>
<dbReference type="PANTHER" id="PTHR32294:SF4">
    <property type="entry name" value="ERROR-PRONE DNA POLYMERASE"/>
    <property type="match status" value="1"/>
</dbReference>
<dbReference type="Gene3D" id="3.20.20.140">
    <property type="entry name" value="Metal-dependent hydrolases"/>
    <property type="match status" value="1"/>
</dbReference>
<dbReference type="PANTHER" id="PTHR32294">
    <property type="entry name" value="DNA POLYMERASE III SUBUNIT ALPHA"/>
    <property type="match status" value="1"/>
</dbReference>
<evidence type="ECO:0000259" key="1">
    <source>
        <dbReference type="SMART" id="SM00481"/>
    </source>
</evidence>
<dbReference type="InterPro" id="IPR003141">
    <property type="entry name" value="Pol/His_phosphatase_N"/>
</dbReference>
<dbReference type="InterPro" id="IPR004013">
    <property type="entry name" value="PHP_dom"/>
</dbReference>
<dbReference type="GO" id="GO:0006260">
    <property type="term" value="P:DNA replication"/>
    <property type="evidence" value="ECO:0007669"/>
    <property type="project" value="InterPro"/>
</dbReference>
<feature type="non-terminal residue" evidence="2">
    <location>
        <position position="246"/>
    </location>
</feature>
<evidence type="ECO:0000313" key="2">
    <source>
        <dbReference type="EMBL" id="SVD34268.1"/>
    </source>
</evidence>
<dbReference type="Pfam" id="PF02811">
    <property type="entry name" value="PHP"/>
    <property type="match status" value="1"/>
</dbReference>
<dbReference type="GO" id="GO:0008408">
    <property type="term" value="F:3'-5' exonuclease activity"/>
    <property type="evidence" value="ECO:0007669"/>
    <property type="project" value="InterPro"/>
</dbReference>
<gene>
    <name evidence="2" type="ORF">METZ01_LOCUS387122</name>
</gene>
<dbReference type="AlphaFoldDB" id="A0A382UKP3"/>
<proteinExistence type="predicted"/>
<protein>
    <recommendedName>
        <fullName evidence="1">Polymerase/histidinol phosphatase N-terminal domain-containing protein</fullName>
    </recommendedName>
</protein>